<dbReference type="Proteomes" id="UP000004913">
    <property type="component" value="Unassembled WGS sequence"/>
</dbReference>
<evidence type="ECO:0000313" key="2">
    <source>
        <dbReference type="Proteomes" id="UP000004913"/>
    </source>
</evidence>
<gene>
    <name evidence="1" type="ORF">HMPREF9455_02679</name>
</gene>
<proteinExistence type="predicted"/>
<dbReference type="Gene3D" id="3.30.160.100">
    <property type="entry name" value="Ribosome hibernation promotion factor-like"/>
    <property type="match status" value="1"/>
</dbReference>
<dbReference type="InterPro" id="IPR003489">
    <property type="entry name" value="RHF/RaiA"/>
</dbReference>
<dbReference type="CDD" id="cd00552">
    <property type="entry name" value="RaiA"/>
    <property type="match status" value="1"/>
</dbReference>
<dbReference type="NCBIfam" id="TIGR00741">
    <property type="entry name" value="yfiA"/>
    <property type="match status" value="1"/>
</dbReference>
<organism evidence="1 2">
    <name type="scientific">Dysgonomonas gadei ATCC BAA-286</name>
    <dbReference type="NCBI Taxonomy" id="742766"/>
    <lineage>
        <taxon>Bacteria</taxon>
        <taxon>Pseudomonadati</taxon>
        <taxon>Bacteroidota</taxon>
        <taxon>Bacteroidia</taxon>
        <taxon>Bacteroidales</taxon>
        <taxon>Dysgonomonadaceae</taxon>
        <taxon>Dysgonomonas</taxon>
    </lineage>
</organism>
<dbReference type="Pfam" id="PF02482">
    <property type="entry name" value="Ribosomal_S30AE"/>
    <property type="match status" value="1"/>
</dbReference>
<sequence length="99" mass="11090">MNIAIQSVHFDASTQLKEFIEKKLSKLDKFSDLIVDAEVILKVVKPEVANNKEASVKLNIKSGELFANKTADSFEEAVMLNVEALEKQILKVKEKTQAK</sequence>
<dbReference type="InterPro" id="IPR036567">
    <property type="entry name" value="RHF-like"/>
</dbReference>
<dbReference type="eggNOG" id="COG1544">
    <property type="taxonomic scope" value="Bacteria"/>
</dbReference>
<dbReference type="OrthoDB" id="9808702at2"/>
<dbReference type="SUPFAM" id="SSF69754">
    <property type="entry name" value="Ribosome binding protein Y (YfiA homologue)"/>
    <property type="match status" value="1"/>
</dbReference>
<comment type="caution">
    <text evidence="1">The sequence shown here is derived from an EMBL/GenBank/DDBJ whole genome shotgun (WGS) entry which is preliminary data.</text>
</comment>
<dbReference type="STRING" id="742766.HMPREF9455_02679"/>
<name>F5J012_9BACT</name>
<reference evidence="1 2" key="1">
    <citation type="submission" date="2011-04" db="EMBL/GenBank/DDBJ databases">
        <title>The Genome Sequence of Dysgonomonas gadei ATCC BAA-286.</title>
        <authorList>
            <consortium name="The Broad Institute Genome Sequencing Platform"/>
            <person name="Earl A."/>
            <person name="Ward D."/>
            <person name="Feldgarden M."/>
            <person name="Gevers D."/>
            <person name="Pudlo N."/>
            <person name="Martens E."/>
            <person name="Allen-Vercoe E."/>
            <person name="Young S.K."/>
            <person name="Zeng Q."/>
            <person name="Gargeya S."/>
            <person name="Fitzgerald M."/>
            <person name="Haas B."/>
            <person name="Abouelleil A."/>
            <person name="Alvarado L."/>
            <person name="Arachchi H.M."/>
            <person name="Berlin A."/>
            <person name="Brown A."/>
            <person name="Chapman S.B."/>
            <person name="Chen Z."/>
            <person name="Dunbar C."/>
            <person name="Freedman E."/>
            <person name="Gearin G."/>
            <person name="Gellesch M."/>
            <person name="Goldberg J."/>
            <person name="Griggs A."/>
            <person name="Gujja S."/>
            <person name="Heiman D."/>
            <person name="Howarth C."/>
            <person name="Larson L."/>
            <person name="Lui A."/>
            <person name="MacDonald P.J.P."/>
            <person name="Mehta T."/>
            <person name="Montmayeur A."/>
            <person name="Murphy C."/>
            <person name="Neiman D."/>
            <person name="Pearson M."/>
            <person name="Priest M."/>
            <person name="Roberts A."/>
            <person name="Saif S."/>
            <person name="Shea T."/>
            <person name="Shenoy N."/>
            <person name="Sisk P."/>
            <person name="Stolte C."/>
            <person name="Sykes S."/>
            <person name="Yandava C."/>
            <person name="Wortman J."/>
            <person name="Nusbaum C."/>
            <person name="Birren B."/>
        </authorList>
    </citation>
    <scope>NUCLEOTIDE SEQUENCE [LARGE SCALE GENOMIC DNA]</scope>
    <source>
        <strain evidence="1 2">ATCC BAA-286</strain>
    </source>
</reference>
<dbReference type="AlphaFoldDB" id="F5J012"/>
<evidence type="ECO:0000313" key="1">
    <source>
        <dbReference type="EMBL" id="EGK00890.1"/>
    </source>
</evidence>
<dbReference type="RefSeq" id="WP_006800209.1">
    <property type="nucleotide sequence ID" value="NZ_GL891985.1"/>
</dbReference>
<accession>F5J012</accession>
<protein>
    <submittedName>
        <fullName evidence="1">Ribosomal subunit interface protein</fullName>
    </submittedName>
</protein>
<dbReference type="EMBL" id="ADLV01000032">
    <property type="protein sequence ID" value="EGK00890.1"/>
    <property type="molecule type" value="Genomic_DNA"/>
</dbReference>
<keyword evidence="2" id="KW-1185">Reference proteome</keyword>
<dbReference type="HOGENOM" id="CLU_071472_5_2_10"/>